<protein>
    <submittedName>
        <fullName evidence="2">Uncharacterized protein</fullName>
    </submittedName>
</protein>
<reference evidence="2 3" key="1">
    <citation type="journal article" date="2018" name="Sci. Rep.">
        <title>Comparative analysis of the Pocillopora damicornis genome highlights role of immune system in coral evolution.</title>
        <authorList>
            <person name="Cunning R."/>
            <person name="Bay R.A."/>
            <person name="Gillette P."/>
            <person name="Baker A.C."/>
            <person name="Traylor-Knowles N."/>
        </authorList>
    </citation>
    <scope>NUCLEOTIDE SEQUENCE [LARGE SCALE GENOMIC DNA]</scope>
    <source>
        <strain evidence="2">RSMAS</strain>
        <tissue evidence="2">Whole animal</tissue>
    </source>
</reference>
<name>A0A3M6TPY6_POCDA</name>
<proteinExistence type="predicted"/>
<dbReference type="EMBL" id="RCHS01003203">
    <property type="protein sequence ID" value="RMX43409.1"/>
    <property type="molecule type" value="Genomic_DNA"/>
</dbReference>
<evidence type="ECO:0000313" key="2">
    <source>
        <dbReference type="EMBL" id="RMX43409.1"/>
    </source>
</evidence>
<dbReference type="AlphaFoldDB" id="A0A3M6TPY6"/>
<feature type="non-terminal residue" evidence="2">
    <location>
        <position position="244"/>
    </location>
</feature>
<evidence type="ECO:0000256" key="1">
    <source>
        <dbReference type="SAM" id="MobiDB-lite"/>
    </source>
</evidence>
<dbReference type="Proteomes" id="UP000275408">
    <property type="component" value="Unassembled WGS sequence"/>
</dbReference>
<sequence length="244" mass="28357">PPTNITYNGYRIVEINPTSENERKNHGRKNYSIVWFTSCRSHWLGIFTKKDTCEVFDSYGLPLNWYKPSDVVEWVFEKFETVSSNAMTLQEMNSQSCGQYALMYLKAKARGQIIDFQSPCSIMVVGPSSCGKTVFVEKLMRERSRLFTPPYNPVVYCYGASQPTTFERMKKEQGIHFHEGIPDTQLLEKWYKKSKGGLLILDDLMREGSDDHRDTDLEKNLQDGLEGKEEEESFRPPRCRYLEL</sequence>
<feature type="non-terminal residue" evidence="2">
    <location>
        <position position="1"/>
    </location>
</feature>
<dbReference type="Gene3D" id="3.40.50.300">
    <property type="entry name" value="P-loop containing nucleotide triphosphate hydrolases"/>
    <property type="match status" value="1"/>
</dbReference>
<keyword evidence="3" id="KW-1185">Reference proteome</keyword>
<gene>
    <name evidence="2" type="ORF">pdam_00022675</name>
</gene>
<evidence type="ECO:0000313" key="3">
    <source>
        <dbReference type="Proteomes" id="UP000275408"/>
    </source>
</evidence>
<feature type="compositionally biased region" description="Basic and acidic residues" evidence="1">
    <location>
        <begin position="210"/>
        <end position="227"/>
    </location>
</feature>
<comment type="caution">
    <text evidence="2">The sequence shown here is derived from an EMBL/GenBank/DDBJ whole genome shotgun (WGS) entry which is preliminary data.</text>
</comment>
<dbReference type="InterPro" id="IPR027417">
    <property type="entry name" value="P-loop_NTPase"/>
</dbReference>
<feature type="region of interest" description="Disordered" evidence="1">
    <location>
        <begin position="210"/>
        <end position="236"/>
    </location>
</feature>
<organism evidence="2 3">
    <name type="scientific">Pocillopora damicornis</name>
    <name type="common">Cauliflower coral</name>
    <name type="synonym">Millepora damicornis</name>
    <dbReference type="NCBI Taxonomy" id="46731"/>
    <lineage>
        <taxon>Eukaryota</taxon>
        <taxon>Metazoa</taxon>
        <taxon>Cnidaria</taxon>
        <taxon>Anthozoa</taxon>
        <taxon>Hexacorallia</taxon>
        <taxon>Scleractinia</taxon>
        <taxon>Astrocoeniina</taxon>
        <taxon>Pocilloporidae</taxon>
        <taxon>Pocillopora</taxon>
    </lineage>
</organism>
<accession>A0A3M6TPY6</accession>